<gene>
    <name evidence="2" type="ORF">CCACVL1_12444</name>
</gene>
<evidence type="ECO:0000313" key="3">
    <source>
        <dbReference type="Proteomes" id="UP000188268"/>
    </source>
</evidence>
<accession>A0A1R3IFJ3</accession>
<comment type="caution">
    <text evidence="2">The sequence shown here is derived from an EMBL/GenBank/DDBJ whole genome shotgun (WGS) entry which is preliminary data.</text>
</comment>
<dbReference type="Gramene" id="OMO81369">
    <property type="protein sequence ID" value="OMO81369"/>
    <property type="gene ID" value="CCACVL1_12444"/>
</dbReference>
<evidence type="ECO:0000256" key="1">
    <source>
        <dbReference type="SAM" id="MobiDB-lite"/>
    </source>
</evidence>
<proteinExistence type="predicted"/>
<dbReference type="AlphaFoldDB" id="A0A1R3IFJ3"/>
<reference evidence="2 3" key="1">
    <citation type="submission" date="2013-09" db="EMBL/GenBank/DDBJ databases">
        <title>Corchorus capsularis genome sequencing.</title>
        <authorList>
            <person name="Alam M."/>
            <person name="Haque M.S."/>
            <person name="Islam M.S."/>
            <person name="Emdad E.M."/>
            <person name="Islam M.M."/>
            <person name="Ahmed B."/>
            <person name="Halim A."/>
            <person name="Hossen Q.M.M."/>
            <person name="Hossain M.Z."/>
            <person name="Ahmed R."/>
            <person name="Khan M.M."/>
            <person name="Islam R."/>
            <person name="Rashid M.M."/>
            <person name="Khan S.A."/>
            <person name="Rahman M.S."/>
            <person name="Alam M."/>
        </authorList>
    </citation>
    <scope>NUCLEOTIDE SEQUENCE [LARGE SCALE GENOMIC DNA]</scope>
    <source>
        <strain evidence="3">cv. CVL-1</strain>
        <tissue evidence="2">Whole seedling</tissue>
    </source>
</reference>
<evidence type="ECO:0000313" key="2">
    <source>
        <dbReference type="EMBL" id="OMO81369.1"/>
    </source>
</evidence>
<keyword evidence="3" id="KW-1185">Reference proteome</keyword>
<organism evidence="2 3">
    <name type="scientific">Corchorus capsularis</name>
    <name type="common">Jute</name>
    <dbReference type="NCBI Taxonomy" id="210143"/>
    <lineage>
        <taxon>Eukaryota</taxon>
        <taxon>Viridiplantae</taxon>
        <taxon>Streptophyta</taxon>
        <taxon>Embryophyta</taxon>
        <taxon>Tracheophyta</taxon>
        <taxon>Spermatophyta</taxon>
        <taxon>Magnoliopsida</taxon>
        <taxon>eudicotyledons</taxon>
        <taxon>Gunneridae</taxon>
        <taxon>Pentapetalae</taxon>
        <taxon>rosids</taxon>
        <taxon>malvids</taxon>
        <taxon>Malvales</taxon>
        <taxon>Malvaceae</taxon>
        <taxon>Grewioideae</taxon>
        <taxon>Apeibeae</taxon>
        <taxon>Corchorus</taxon>
    </lineage>
</organism>
<feature type="region of interest" description="Disordered" evidence="1">
    <location>
        <begin position="1"/>
        <end position="29"/>
    </location>
</feature>
<protein>
    <submittedName>
        <fullName evidence="2">Uncharacterized protein</fullName>
    </submittedName>
</protein>
<name>A0A1R3IFJ3_COCAP</name>
<sequence>MTTGWEPDPYDMRDNKHKMPSNIGLLLGS</sequence>
<dbReference type="EMBL" id="AWWV01010168">
    <property type="protein sequence ID" value="OMO81369.1"/>
    <property type="molecule type" value="Genomic_DNA"/>
</dbReference>
<dbReference type="Proteomes" id="UP000188268">
    <property type="component" value="Unassembled WGS sequence"/>
</dbReference>